<evidence type="ECO:0000256" key="3">
    <source>
        <dbReference type="SAM" id="MobiDB-lite"/>
    </source>
</evidence>
<dbReference type="PROSITE" id="PS51257">
    <property type="entry name" value="PROKAR_LIPOPROTEIN"/>
    <property type="match status" value="1"/>
</dbReference>
<proteinExistence type="predicted"/>
<keyword evidence="6" id="KW-1185">Reference proteome</keyword>
<dbReference type="EMBL" id="CP036432">
    <property type="protein sequence ID" value="QDV86016.1"/>
    <property type="molecule type" value="Genomic_DNA"/>
</dbReference>
<sequence length="1005" mass="110282">MTDPRHVVFLFIATTLLFTACDRTAVDPTEQAPREQISDRETETQAEVPSPPPVEKPFDRDQAIDAALALIQAGKVDAAAAEYRKVLMTDPSDAEVLFRLARLNADRGNLVDAVEYLDSIPVTDPEAGLPSLGQAADWYMQLERYDEAESRYLKVLELAGDVPVAHRQLAYLYNRQGRRHEAADHLHALCRLGNIQEDELHALMVLGHAIFDDPNKPPPRPRPNFPIGPAATARMLFTASRNVEAVEALDETVRAGEAVPSIVAFYGLLAIEAQDNERFQWWLTQADQPVQEFAEYWAAIGAYLVSERRFEEAVRALGEALARDPTNVGAMRRINQALTALGQTEQAGRWEKRYDTIRDVVSASNAIGKSQTPESAPIDNYATIADGLDQLHRPLEAMTWRIFGAFHRKASQEEIESLNERRAALFRAPDAFASRQERVCGLDLAEYPLPKLEIPAAIDVSPPQTAPSTDDFHIPAFENIAESVGLNHTYFVASEPQPFRFALYQSLGGGIAVLDYDLDGAVDLYLAQGAADVPSMVGERSNQLYRGVDGKLVDRTQSAAVTDTRYSVGLGSGDWNQDGFADLVVANIGNKVLLINNGDGTFRRQVFDEDPGHQVLTSSVALGDITGDALPDLYALHYVEDPTMVNRPEMNEKGEILTISPASFQPGIDSIAVNDGRGGMLHQRVSDSQGDASTGLGVVIADWDGRPGNDVFVGNDIRANQLWTRSPDQDRWIDVAAVRGCALGIGGVETASMGIAVADFDGNGMRDIHITNFYLEPVSLFMNQGGVFEDRCVQYRLHRDSSDVLGFGCQALDYDLDGRPDLAVTNGNIEKAPGEPLEQSPQFFVNLGRQFRLSPVDDASNYWTGKYLGRGLARLDFNADGRQDMVISHIGSPSALLINRTETSNHWLTFQLVGTESERDAIGAQVEVHQGQRTLTNWIVGGDGYLCHNESTVSFGLGESGDDVRVTVSWPSGTRQEFEGIGVDQRLLLVEGQDEPITQRVPPGR</sequence>
<feature type="region of interest" description="Disordered" evidence="3">
    <location>
        <begin position="27"/>
        <end position="58"/>
    </location>
</feature>
<dbReference type="PROSITE" id="PS50005">
    <property type="entry name" value="TPR"/>
    <property type="match status" value="1"/>
</dbReference>
<dbReference type="InterPro" id="IPR019734">
    <property type="entry name" value="TPR_rpt"/>
</dbReference>
<keyword evidence="1" id="KW-0732">Signal</keyword>
<protein>
    <submittedName>
        <fullName evidence="5">Tetratricopeptide repeat protein</fullName>
    </submittedName>
</protein>
<organism evidence="5 6">
    <name type="scientific">Stieleria magnilauensis</name>
    <dbReference type="NCBI Taxonomy" id="2527963"/>
    <lineage>
        <taxon>Bacteria</taxon>
        <taxon>Pseudomonadati</taxon>
        <taxon>Planctomycetota</taxon>
        <taxon>Planctomycetia</taxon>
        <taxon>Pirellulales</taxon>
        <taxon>Pirellulaceae</taxon>
        <taxon>Stieleria</taxon>
    </lineage>
</organism>
<feature type="repeat" description="TPR" evidence="2">
    <location>
        <begin position="294"/>
        <end position="327"/>
    </location>
</feature>
<dbReference type="Gene3D" id="2.130.10.130">
    <property type="entry name" value="Integrin alpha, N-terminal"/>
    <property type="match status" value="2"/>
</dbReference>
<dbReference type="InterPro" id="IPR027039">
    <property type="entry name" value="Crtac1"/>
</dbReference>
<dbReference type="PANTHER" id="PTHR16026">
    <property type="entry name" value="CARTILAGE ACIDIC PROTEIN 1"/>
    <property type="match status" value="1"/>
</dbReference>
<dbReference type="RefSeq" id="WP_145216534.1">
    <property type="nucleotide sequence ID" value="NZ_CP036432.1"/>
</dbReference>
<feature type="domain" description="ASPIC/UnbV" evidence="4">
    <location>
        <begin position="921"/>
        <end position="987"/>
    </location>
</feature>
<dbReference type="Pfam" id="PF14559">
    <property type="entry name" value="TPR_19"/>
    <property type="match status" value="1"/>
</dbReference>
<dbReference type="Pfam" id="PF07593">
    <property type="entry name" value="UnbV_ASPIC"/>
    <property type="match status" value="1"/>
</dbReference>
<dbReference type="InterPro" id="IPR011519">
    <property type="entry name" value="UnbV_ASPIC"/>
</dbReference>
<dbReference type="SUPFAM" id="SSF69318">
    <property type="entry name" value="Integrin alpha N-terminal domain"/>
    <property type="match status" value="1"/>
</dbReference>
<dbReference type="SMART" id="SM00028">
    <property type="entry name" value="TPR"/>
    <property type="match status" value="5"/>
</dbReference>
<evidence type="ECO:0000256" key="2">
    <source>
        <dbReference type="PROSITE-ProRule" id="PRU00339"/>
    </source>
</evidence>
<dbReference type="InterPro" id="IPR013517">
    <property type="entry name" value="FG-GAP"/>
</dbReference>
<gene>
    <name evidence="5" type="ORF">TBK1r_50330</name>
</gene>
<evidence type="ECO:0000313" key="6">
    <source>
        <dbReference type="Proteomes" id="UP000318081"/>
    </source>
</evidence>
<accession>A0ABX5XXI9</accession>
<keyword evidence="2" id="KW-0802">TPR repeat</keyword>
<dbReference type="InterPro" id="IPR011990">
    <property type="entry name" value="TPR-like_helical_dom_sf"/>
</dbReference>
<dbReference type="SUPFAM" id="SSF48452">
    <property type="entry name" value="TPR-like"/>
    <property type="match status" value="2"/>
</dbReference>
<dbReference type="Pfam" id="PF13176">
    <property type="entry name" value="TPR_7"/>
    <property type="match status" value="1"/>
</dbReference>
<evidence type="ECO:0000256" key="1">
    <source>
        <dbReference type="ARBA" id="ARBA00022729"/>
    </source>
</evidence>
<name>A0ABX5XXI9_9BACT</name>
<dbReference type="Gene3D" id="1.25.40.10">
    <property type="entry name" value="Tetratricopeptide repeat domain"/>
    <property type="match status" value="2"/>
</dbReference>
<dbReference type="Pfam" id="PF13517">
    <property type="entry name" value="FG-GAP_3"/>
    <property type="match status" value="1"/>
</dbReference>
<reference evidence="5 6" key="1">
    <citation type="submission" date="2019-02" db="EMBL/GenBank/DDBJ databases">
        <title>Deep-cultivation of Planctomycetes and their phenomic and genomic characterization uncovers novel biology.</title>
        <authorList>
            <person name="Wiegand S."/>
            <person name="Jogler M."/>
            <person name="Boedeker C."/>
            <person name="Pinto D."/>
            <person name="Vollmers J."/>
            <person name="Rivas-Marin E."/>
            <person name="Kohn T."/>
            <person name="Peeters S.H."/>
            <person name="Heuer A."/>
            <person name="Rast P."/>
            <person name="Oberbeckmann S."/>
            <person name="Bunk B."/>
            <person name="Jeske O."/>
            <person name="Meyerdierks A."/>
            <person name="Storesund J.E."/>
            <person name="Kallscheuer N."/>
            <person name="Luecker S."/>
            <person name="Lage O.M."/>
            <person name="Pohl T."/>
            <person name="Merkel B.J."/>
            <person name="Hornburger P."/>
            <person name="Mueller R.-W."/>
            <person name="Bruemmer F."/>
            <person name="Labrenz M."/>
            <person name="Spormann A.M."/>
            <person name="Op den Camp H."/>
            <person name="Overmann J."/>
            <person name="Amann R."/>
            <person name="Jetten M.S.M."/>
            <person name="Mascher T."/>
            <person name="Medema M.H."/>
            <person name="Devos D.P."/>
            <person name="Kaster A.-K."/>
            <person name="Ovreas L."/>
            <person name="Rohde M."/>
            <person name="Galperin M.Y."/>
            <person name="Jogler C."/>
        </authorList>
    </citation>
    <scope>NUCLEOTIDE SEQUENCE [LARGE SCALE GENOMIC DNA]</scope>
    <source>
        <strain evidence="5 6">TBK1r</strain>
    </source>
</reference>
<dbReference type="InterPro" id="IPR028994">
    <property type="entry name" value="Integrin_alpha_N"/>
</dbReference>
<dbReference type="Proteomes" id="UP000318081">
    <property type="component" value="Chromosome"/>
</dbReference>
<evidence type="ECO:0000313" key="5">
    <source>
        <dbReference type="EMBL" id="QDV86016.1"/>
    </source>
</evidence>
<dbReference type="PANTHER" id="PTHR16026:SF0">
    <property type="entry name" value="CARTILAGE ACIDIC PROTEIN 1"/>
    <property type="match status" value="1"/>
</dbReference>
<feature type="compositionally biased region" description="Basic and acidic residues" evidence="3">
    <location>
        <begin position="32"/>
        <end position="43"/>
    </location>
</feature>
<evidence type="ECO:0000259" key="4">
    <source>
        <dbReference type="Pfam" id="PF07593"/>
    </source>
</evidence>